<feature type="transmembrane region" description="Helical" evidence="2">
    <location>
        <begin position="40"/>
        <end position="61"/>
    </location>
</feature>
<evidence type="ECO:0000313" key="4">
    <source>
        <dbReference type="Proteomes" id="UP000570678"/>
    </source>
</evidence>
<evidence type="ECO:0008006" key="5">
    <source>
        <dbReference type="Google" id="ProtNLM"/>
    </source>
</evidence>
<feature type="transmembrane region" description="Helical" evidence="2">
    <location>
        <begin position="73"/>
        <end position="93"/>
    </location>
</feature>
<name>A0A846YJW5_9NOCA</name>
<keyword evidence="2" id="KW-0812">Transmembrane</keyword>
<keyword evidence="4" id="KW-1185">Reference proteome</keyword>
<evidence type="ECO:0000256" key="2">
    <source>
        <dbReference type="SAM" id="Phobius"/>
    </source>
</evidence>
<sequence>MTPPNESAPGEGEFAESEAAEPAFTTSRPLADSGFTAGDWILGLFLPLVALATVSGALWYSAFLAPPGADYDAFGTAGVIGILWYIFFGFTDWARFGKRAAALLIVPLLLSGACLGFGVYNLAMEHRGVVLVCEVRVAETSRAGSRETTTYSLDCGERRVSVQREADSGPGLLSTDRGSIRIEYDPRGLLGVREQNIGAPSWPWLLASLALAVAGIGIRMLIRPAPQTRSS</sequence>
<accession>A0A846YJW5</accession>
<gene>
    <name evidence="3" type="ORF">HGA15_24280</name>
</gene>
<dbReference type="Proteomes" id="UP000570678">
    <property type="component" value="Unassembled WGS sequence"/>
</dbReference>
<evidence type="ECO:0000256" key="1">
    <source>
        <dbReference type="SAM" id="MobiDB-lite"/>
    </source>
</evidence>
<keyword evidence="2" id="KW-1133">Transmembrane helix</keyword>
<dbReference type="AlphaFoldDB" id="A0A846YJW5"/>
<feature type="transmembrane region" description="Helical" evidence="2">
    <location>
        <begin position="202"/>
        <end position="222"/>
    </location>
</feature>
<dbReference type="EMBL" id="JAAXOT010000014">
    <property type="protein sequence ID" value="NKY59215.1"/>
    <property type="molecule type" value="Genomic_DNA"/>
</dbReference>
<dbReference type="RefSeq" id="WP_062973944.1">
    <property type="nucleotide sequence ID" value="NZ_JAAXOT010000014.1"/>
</dbReference>
<feature type="transmembrane region" description="Helical" evidence="2">
    <location>
        <begin position="100"/>
        <end position="120"/>
    </location>
</feature>
<comment type="caution">
    <text evidence="3">The sequence shown here is derived from an EMBL/GenBank/DDBJ whole genome shotgun (WGS) entry which is preliminary data.</text>
</comment>
<reference evidence="3 4" key="1">
    <citation type="submission" date="2020-04" db="EMBL/GenBank/DDBJ databases">
        <title>MicrobeNet Type strains.</title>
        <authorList>
            <person name="Nicholson A.C."/>
        </authorList>
    </citation>
    <scope>NUCLEOTIDE SEQUENCE [LARGE SCALE GENOMIC DNA]</scope>
    <source>
        <strain evidence="3 4">JCM 3332</strain>
    </source>
</reference>
<keyword evidence="2" id="KW-0472">Membrane</keyword>
<evidence type="ECO:0000313" key="3">
    <source>
        <dbReference type="EMBL" id="NKY59215.1"/>
    </source>
</evidence>
<feature type="region of interest" description="Disordered" evidence="1">
    <location>
        <begin position="1"/>
        <end position="22"/>
    </location>
</feature>
<protein>
    <recommendedName>
        <fullName evidence="5">DUF3592 domain-containing protein</fullName>
    </recommendedName>
</protein>
<proteinExistence type="predicted"/>
<organism evidence="3 4">
    <name type="scientific">Nocardia flavorosea</name>
    <dbReference type="NCBI Taxonomy" id="53429"/>
    <lineage>
        <taxon>Bacteria</taxon>
        <taxon>Bacillati</taxon>
        <taxon>Actinomycetota</taxon>
        <taxon>Actinomycetes</taxon>
        <taxon>Mycobacteriales</taxon>
        <taxon>Nocardiaceae</taxon>
        <taxon>Nocardia</taxon>
    </lineage>
</organism>